<gene>
    <name evidence="1" type="ORF">H9701_01880</name>
</gene>
<protein>
    <submittedName>
        <fullName evidence="1">Uncharacterized protein</fullName>
    </submittedName>
</protein>
<proteinExistence type="predicted"/>
<dbReference type="AlphaFoldDB" id="A0A9D2T073"/>
<evidence type="ECO:0000313" key="1">
    <source>
        <dbReference type="EMBL" id="HJC40290.1"/>
    </source>
</evidence>
<comment type="caution">
    <text evidence="1">The sequence shown here is derived from an EMBL/GenBank/DDBJ whole genome shotgun (WGS) entry which is preliminary data.</text>
</comment>
<accession>A0A9D2T073</accession>
<dbReference type="EMBL" id="DWWJ01000032">
    <property type="protein sequence ID" value="HJC40290.1"/>
    <property type="molecule type" value="Genomic_DNA"/>
</dbReference>
<name>A0A9D2T073_9FIRM</name>
<organism evidence="1 2">
    <name type="scientific">Candidatus Intestinimonas pullistercoris</name>
    <dbReference type="NCBI Taxonomy" id="2838623"/>
    <lineage>
        <taxon>Bacteria</taxon>
        <taxon>Bacillati</taxon>
        <taxon>Bacillota</taxon>
        <taxon>Clostridia</taxon>
        <taxon>Eubacteriales</taxon>
        <taxon>Intestinimonas</taxon>
    </lineage>
</organism>
<dbReference type="Proteomes" id="UP000823882">
    <property type="component" value="Unassembled WGS sequence"/>
</dbReference>
<sequence length="71" mass="8109">MNDFMTWLYEHYIEPEIRLQPKDDGDTFRFSLMESAAAPQEREDIAAALRFYACHGFLLGLRTGAGLGQLL</sequence>
<reference evidence="1" key="1">
    <citation type="journal article" date="2021" name="PeerJ">
        <title>Extensive microbial diversity within the chicken gut microbiome revealed by metagenomics and culture.</title>
        <authorList>
            <person name="Gilroy R."/>
            <person name="Ravi A."/>
            <person name="Getino M."/>
            <person name="Pursley I."/>
            <person name="Horton D.L."/>
            <person name="Alikhan N.F."/>
            <person name="Baker D."/>
            <person name="Gharbi K."/>
            <person name="Hall N."/>
            <person name="Watson M."/>
            <person name="Adriaenssens E.M."/>
            <person name="Foster-Nyarko E."/>
            <person name="Jarju S."/>
            <person name="Secka A."/>
            <person name="Antonio M."/>
            <person name="Oren A."/>
            <person name="Chaudhuri R.R."/>
            <person name="La Ragione R."/>
            <person name="Hildebrand F."/>
            <person name="Pallen M.J."/>
        </authorList>
    </citation>
    <scope>NUCLEOTIDE SEQUENCE</scope>
    <source>
        <strain evidence="1">CHK186-1790</strain>
    </source>
</reference>
<evidence type="ECO:0000313" key="2">
    <source>
        <dbReference type="Proteomes" id="UP000823882"/>
    </source>
</evidence>
<reference evidence="1" key="2">
    <citation type="submission" date="2021-04" db="EMBL/GenBank/DDBJ databases">
        <authorList>
            <person name="Gilroy R."/>
        </authorList>
    </citation>
    <scope>NUCLEOTIDE SEQUENCE</scope>
    <source>
        <strain evidence="1">CHK186-1790</strain>
    </source>
</reference>